<proteinExistence type="predicted"/>
<keyword evidence="2" id="KW-1185">Reference proteome</keyword>
<evidence type="ECO:0008006" key="3">
    <source>
        <dbReference type="Google" id="ProtNLM"/>
    </source>
</evidence>
<protein>
    <recommendedName>
        <fullName evidence="3">T9SS C-terminal target domain-containing protein</fullName>
    </recommendedName>
</protein>
<evidence type="ECO:0000313" key="2">
    <source>
        <dbReference type="Proteomes" id="UP000628669"/>
    </source>
</evidence>
<accession>A0ABS1FZ18</accession>
<gene>
    <name evidence="1" type="ORF">JHL15_18180</name>
</gene>
<reference evidence="2" key="1">
    <citation type="submission" date="2021-01" db="EMBL/GenBank/DDBJ databases">
        <title>Genome public.</title>
        <authorList>
            <person name="Liu C."/>
            <person name="Sun Q."/>
        </authorList>
    </citation>
    <scope>NUCLEOTIDE SEQUENCE [LARGE SCALE GENOMIC DNA]</scope>
    <source>
        <strain evidence="2">YIM B02567</strain>
    </source>
</reference>
<comment type="caution">
    <text evidence="1">The sequence shown here is derived from an EMBL/GenBank/DDBJ whole genome shotgun (WGS) entry which is preliminary data.</text>
</comment>
<sequence>MKRNLLTATMLVSFGIFSQAQQRGVGINTTKPAATLDVVADIRENAMPDAILAPRMTAAQLLAKDNTSGTYGAPQNGAIVYITSGSGNTDRTSKIRGAGFYYFDSTVPEWKNLGGGSAVTSSSFRLNLAQAASPSYNWDNSDFDFWEFTSGTQLTLPTPASYNGRTIHIRNQTGGTVQFSGTDGIGTPKGIGSFTGTSALQIHSNGTNWYMVSGRS</sequence>
<organism evidence="1 2">
    <name type="scientific">Chryseobacterium paridis</name>
    <dbReference type="NCBI Taxonomy" id="2800328"/>
    <lineage>
        <taxon>Bacteria</taxon>
        <taxon>Pseudomonadati</taxon>
        <taxon>Bacteroidota</taxon>
        <taxon>Flavobacteriia</taxon>
        <taxon>Flavobacteriales</taxon>
        <taxon>Weeksellaceae</taxon>
        <taxon>Chryseobacterium group</taxon>
        <taxon>Chryseobacterium</taxon>
    </lineage>
</organism>
<dbReference type="RefSeq" id="WP_200248071.1">
    <property type="nucleotide sequence ID" value="NZ_JAENHK010000010.1"/>
</dbReference>
<dbReference type="EMBL" id="JAENHK010000010">
    <property type="protein sequence ID" value="MBK1897700.1"/>
    <property type="molecule type" value="Genomic_DNA"/>
</dbReference>
<name>A0ABS1FZ18_9FLAO</name>
<dbReference type="Proteomes" id="UP000628669">
    <property type="component" value="Unassembled WGS sequence"/>
</dbReference>
<evidence type="ECO:0000313" key="1">
    <source>
        <dbReference type="EMBL" id="MBK1897700.1"/>
    </source>
</evidence>